<evidence type="ECO:0000313" key="3">
    <source>
        <dbReference type="EMBL" id="MPC52280.1"/>
    </source>
</evidence>
<organism evidence="3 4">
    <name type="scientific">Portunus trituberculatus</name>
    <name type="common">Swimming crab</name>
    <name type="synonym">Neptunus trituberculatus</name>
    <dbReference type="NCBI Taxonomy" id="210409"/>
    <lineage>
        <taxon>Eukaryota</taxon>
        <taxon>Metazoa</taxon>
        <taxon>Ecdysozoa</taxon>
        <taxon>Arthropoda</taxon>
        <taxon>Crustacea</taxon>
        <taxon>Multicrustacea</taxon>
        <taxon>Malacostraca</taxon>
        <taxon>Eumalacostraca</taxon>
        <taxon>Eucarida</taxon>
        <taxon>Decapoda</taxon>
        <taxon>Pleocyemata</taxon>
        <taxon>Brachyura</taxon>
        <taxon>Eubrachyura</taxon>
        <taxon>Portunoidea</taxon>
        <taxon>Portunidae</taxon>
        <taxon>Portuninae</taxon>
        <taxon>Portunus</taxon>
    </lineage>
</organism>
<dbReference type="EMBL" id="VSRR010010749">
    <property type="protein sequence ID" value="MPC52280.1"/>
    <property type="molecule type" value="Genomic_DNA"/>
</dbReference>
<reference evidence="3 4" key="1">
    <citation type="submission" date="2019-05" db="EMBL/GenBank/DDBJ databases">
        <title>Another draft genome of Portunus trituberculatus and its Hox gene families provides insights of decapod evolution.</title>
        <authorList>
            <person name="Jeong J.-H."/>
            <person name="Song I."/>
            <person name="Kim S."/>
            <person name="Choi T."/>
            <person name="Kim D."/>
            <person name="Ryu S."/>
            <person name="Kim W."/>
        </authorList>
    </citation>
    <scope>NUCLEOTIDE SEQUENCE [LARGE SCALE GENOMIC DNA]</scope>
    <source>
        <tissue evidence="3">Muscle</tissue>
    </source>
</reference>
<evidence type="ECO:0000256" key="2">
    <source>
        <dbReference type="SAM" id="MobiDB-lite"/>
    </source>
</evidence>
<comment type="caution">
    <text evidence="3">The sequence shown here is derived from an EMBL/GenBank/DDBJ whole genome shotgun (WGS) entry which is preliminary data.</text>
</comment>
<sequence>MLRLMAVVVRLSRARQQAEHTQQLVVLQSSLGSLRTEAQDYTDLSCESVQGELQAVKDDLQTVKGELEKDLQALRDEVRDIRSEAVWHQPDMAGCPWPDKGCFGSVASAPPRAVDGDWDLVEAAGLWRAPGNPPAASRLLGNMGLLASSSPPSSLTSLSGMARTLSLSLPSSPPRSPFTRFKSRKPA</sequence>
<feature type="coiled-coil region" evidence="1">
    <location>
        <begin position="46"/>
        <end position="84"/>
    </location>
</feature>
<proteinExistence type="predicted"/>
<dbReference type="AlphaFoldDB" id="A0A5B7FX21"/>
<protein>
    <submittedName>
        <fullName evidence="3">Uncharacterized protein</fullName>
    </submittedName>
</protein>
<evidence type="ECO:0000256" key="1">
    <source>
        <dbReference type="SAM" id="Coils"/>
    </source>
</evidence>
<dbReference type="Proteomes" id="UP000324222">
    <property type="component" value="Unassembled WGS sequence"/>
</dbReference>
<accession>A0A5B7FX21</accession>
<keyword evidence="1" id="KW-0175">Coiled coil</keyword>
<dbReference type="Gene3D" id="1.20.58.130">
    <property type="match status" value="1"/>
</dbReference>
<dbReference type="OrthoDB" id="8300685at2759"/>
<name>A0A5B7FX21_PORTR</name>
<feature type="region of interest" description="Disordered" evidence="2">
    <location>
        <begin position="165"/>
        <end position="187"/>
    </location>
</feature>
<gene>
    <name evidence="3" type="ORF">E2C01_046144</name>
</gene>
<keyword evidence="4" id="KW-1185">Reference proteome</keyword>
<evidence type="ECO:0000313" key="4">
    <source>
        <dbReference type="Proteomes" id="UP000324222"/>
    </source>
</evidence>